<dbReference type="CDD" id="cd11013">
    <property type="entry name" value="Plantacyanin"/>
    <property type="match status" value="1"/>
</dbReference>
<comment type="caution">
    <text evidence="8">The sequence shown here is derived from an EMBL/GenBank/DDBJ whole genome shotgun (WGS) entry which is preliminary data.</text>
</comment>
<evidence type="ECO:0000313" key="9">
    <source>
        <dbReference type="Proteomes" id="UP000436088"/>
    </source>
</evidence>
<dbReference type="SUPFAM" id="SSF49503">
    <property type="entry name" value="Cupredoxins"/>
    <property type="match status" value="1"/>
</dbReference>
<feature type="chain" id="PRO_5025468254" description="Basic blue protein" evidence="6">
    <location>
        <begin position="28"/>
        <end position="123"/>
    </location>
</feature>
<evidence type="ECO:0000256" key="4">
    <source>
        <dbReference type="ARBA" id="ARBA00071970"/>
    </source>
</evidence>
<keyword evidence="6" id="KW-0732">Signal</keyword>
<gene>
    <name evidence="8" type="ORF">F3Y22_tig00110893pilonHSYRG00398</name>
</gene>
<evidence type="ECO:0000256" key="6">
    <source>
        <dbReference type="SAM" id="SignalP"/>
    </source>
</evidence>
<keyword evidence="2" id="KW-0186">Copper</keyword>
<dbReference type="InterPro" id="IPR039391">
    <property type="entry name" value="Phytocyanin-like"/>
</dbReference>
<dbReference type="AlphaFoldDB" id="A0A6A2ZGN9"/>
<dbReference type="InterPro" id="IPR041844">
    <property type="entry name" value="Plantacyanin"/>
</dbReference>
<evidence type="ECO:0000256" key="1">
    <source>
        <dbReference type="ARBA" id="ARBA00022723"/>
    </source>
</evidence>
<evidence type="ECO:0000259" key="7">
    <source>
        <dbReference type="PROSITE" id="PS51485"/>
    </source>
</evidence>
<accession>A0A6A2ZGN9</accession>
<feature type="signal peptide" evidence="6">
    <location>
        <begin position="1"/>
        <end position="27"/>
    </location>
</feature>
<feature type="domain" description="Phytocyanin" evidence="7">
    <location>
        <begin position="28"/>
        <end position="123"/>
    </location>
</feature>
<organism evidence="8 9">
    <name type="scientific">Hibiscus syriacus</name>
    <name type="common">Rose of Sharon</name>
    <dbReference type="NCBI Taxonomy" id="106335"/>
    <lineage>
        <taxon>Eukaryota</taxon>
        <taxon>Viridiplantae</taxon>
        <taxon>Streptophyta</taxon>
        <taxon>Embryophyta</taxon>
        <taxon>Tracheophyta</taxon>
        <taxon>Spermatophyta</taxon>
        <taxon>Magnoliopsida</taxon>
        <taxon>eudicotyledons</taxon>
        <taxon>Gunneridae</taxon>
        <taxon>Pentapetalae</taxon>
        <taxon>rosids</taxon>
        <taxon>malvids</taxon>
        <taxon>Malvales</taxon>
        <taxon>Malvaceae</taxon>
        <taxon>Malvoideae</taxon>
        <taxon>Hibiscus</taxon>
    </lineage>
</organism>
<dbReference type="GO" id="GO:0046872">
    <property type="term" value="F:metal ion binding"/>
    <property type="evidence" value="ECO:0007669"/>
    <property type="project" value="UniProtKB-KW"/>
</dbReference>
<dbReference type="Proteomes" id="UP000436088">
    <property type="component" value="Unassembled WGS sequence"/>
</dbReference>
<evidence type="ECO:0000313" key="8">
    <source>
        <dbReference type="EMBL" id="KAE8690726.1"/>
    </source>
</evidence>
<dbReference type="GO" id="GO:0009055">
    <property type="term" value="F:electron transfer activity"/>
    <property type="evidence" value="ECO:0007669"/>
    <property type="project" value="InterPro"/>
</dbReference>
<dbReference type="InterPro" id="IPR008972">
    <property type="entry name" value="Cupredoxin"/>
</dbReference>
<dbReference type="PANTHER" id="PTHR33021">
    <property type="entry name" value="BLUE COPPER PROTEIN"/>
    <property type="match status" value="1"/>
</dbReference>
<keyword evidence="3" id="KW-1015">Disulfide bond</keyword>
<protein>
    <recommendedName>
        <fullName evidence="4">Basic blue protein</fullName>
    </recommendedName>
    <alternativeName>
        <fullName evidence="5">Plantacyanin</fullName>
    </alternativeName>
</protein>
<dbReference type="PANTHER" id="PTHR33021:SF9">
    <property type="entry name" value="PUTATIVE, EXPRESSED-RELATED"/>
    <property type="match status" value="1"/>
</dbReference>
<name>A0A6A2ZGN9_HIBSY</name>
<dbReference type="Gene3D" id="2.60.40.420">
    <property type="entry name" value="Cupredoxins - blue copper proteins"/>
    <property type="match status" value="1"/>
</dbReference>
<dbReference type="EMBL" id="VEPZ02001150">
    <property type="protein sequence ID" value="KAE8690726.1"/>
    <property type="molecule type" value="Genomic_DNA"/>
</dbReference>
<dbReference type="Pfam" id="PF02298">
    <property type="entry name" value="Cu_bind_like"/>
    <property type="match status" value="1"/>
</dbReference>
<dbReference type="PROSITE" id="PS51485">
    <property type="entry name" value="PHYTOCYANIN"/>
    <property type="match status" value="1"/>
</dbReference>
<proteinExistence type="predicted"/>
<evidence type="ECO:0000256" key="5">
    <source>
        <dbReference type="ARBA" id="ARBA00082491"/>
    </source>
</evidence>
<dbReference type="GO" id="GO:0005886">
    <property type="term" value="C:plasma membrane"/>
    <property type="evidence" value="ECO:0007669"/>
    <property type="project" value="TreeGrafter"/>
</dbReference>
<keyword evidence="9" id="KW-1185">Reference proteome</keyword>
<sequence length="123" mass="13142">MVQGRCSAVAATVLLCLLSLHFESARSATFTVGDSGGWTFDTVGWTKGKRFRAGDTLVFNYNPSVHNVVAVNRAGYSACKAPKGANVFSSGKDQIKLRKGQNFFICSYVGHCQSGMKIAVIAS</sequence>
<dbReference type="InterPro" id="IPR003245">
    <property type="entry name" value="Phytocyanin_dom"/>
</dbReference>
<reference evidence="8" key="1">
    <citation type="submission" date="2019-09" db="EMBL/GenBank/DDBJ databases">
        <title>Draft genome information of white flower Hibiscus syriacus.</title>
        <authorList>
            <person name="Kim Y.-M."/>
        </authorList>
    </citation>
    <scope>NUCLEOTIDE SEQUENCE [LARGE SCALE GENOMIC DNA]</scope>
    <source>
        <strain evidence="8">YM2019G1</strain>
    </source>
</reference>
<evidence type="ECO:0000256" key="2">
    <source>
        <dbReference type="ARBA" id="ARBA00023008"/>
    </source>
</evidence>
<evidence type="ECO:0000256" key="3">
    <source>
        <dbReference type="ARBA" id="ARBA00023157"/>
    </source>
</evidence>
<dbReference type="OrthoDB" id="2011645at2759"/>
<keyword evidence="1" id="KW-0479">Metal-binding</keyword>
<dbReference type="FunFam" id="2.60.40.420:FF:000013">
    <property type="entry name" value="basic blue protein-like"/>
    <property type="match status" value="1"/>
</dbReference>